<dbReference type="AlphaFoldDB" id="A0A5N6XLA1"/>
<sequence length="352" mass="37737">MQPQVTVPLYAAVLGLCNQRPVAFSPFDHDGVFFSVAIPTITASSGFGPNFFQIKAPSTLQWVGLGQGSQMARANMFILYSASSSNVTLSPSSGKGHFQPVPNLDSQNCNDWQGGSMDPKSSSTQWIYTYKEGSPLNSDNVTEFIQKHDGHGGASADLSHTKTASTNPFSTYDPSTDSSDTTSSIDGTGVPNILIAHGLMMGIVFILLFPSLALIVLLPYAISIPKVHAPLQNLMMNSHPIIGVTVVVLLTLFQPAMGFFQHRHLRRDGGKSVFAYAHRWLARSMISLGTINGGLGFHLAGIGNPDAPQSAMIAYSIIAGVVGLAYLGVHLLVGIQGRSHRQERKRDSPTSR</sequence>
<evidence type="ECO:0000256" key="4">
    <source>
        <dbReference type="ARBA" id="ARBA00023136"/>
    </source>
</evidence>
<dbReference type="CDD" id="cd09630">
    <property type="entry name" value="CDH_like_cytochrome"/>
    <property type="match status" value="1"/>
</dbReference>
<keyword evidence="3 5" id="KW-1133">Transmembrane helix</keyword>
<accession>A0A5N6XLA1</accession>
<dbReference type="PANTHER" id="PTHR47797">
    <property type="entry name" value="DEHYDROGENASE, PUTATIVE (AFU_ORTHOLOGUE AFUA_8G05805)-RELATED"/>
    <property type="match status" value="1"/>
</dbReference>
<dbReference type="InterPro" id="IPR015920">
    <property type="entry name" value="Cellobiose_DH-like_cyt"/>
</dbReference>
<dbReference type="CDD" id="cd08760">
    <property type="entry name" value="Cyt_b561_FRRS1_like"/>
    <property type="match status" value="1"/>
</dbReference>
<evidence type="ECO:0000256" key="5">
    <source>
        <dbReference type="SAM" id="Phobius"/>
    </source>
</evidence>
<feature type="domain" description="DOMON" evidence="6">
    <location>
        <begin position="62"/>
        <end position="198"/>
    </location>
</feature>
<evidence type="ECO:0000256" key="1">
    <source>
        <dbReference type="ARBA" id="ARBA00004141"/>
    </source>
</evidence>
<gene>
    <name evidence="7" type="ORF">BDV39DRAFT_189024</name>
</gene>
<name>A0A5N6XLA1_9EURO</name>
<dbReference type="Proteomes" id="UP000325945">
    <property type="component" value="Unassembled WGS sequence"/>
</dbReference>
<dbReference type="SUPFAM" id="SSF49344">
    <property type="entry name" value="CBD9-like"/>
    <property type="match status" value="1"/>
</dbReference>
<evidence type="ECO:0000256" key="2">
    <source>
        <dbReference type="ARBA" id="ARBA00022692"/>
    </source>
</evidence>
<feature type="transmembrane region" description="Helical" evidence="5">
    <location>
        <begin position="312"/>
        <end position="335"/>
    </location>
</feature>
<feature type="transmembrane region" description="Helical" evidence="5">
    <location>
        <begin position="199"/>
        <end position="221"/>
    </location>
</feature>
<evidence type="ECO:0000259" key="6">
    <source>
        <dbReference type="SMART" id="SM00664"/>
    </source>
</evidence>
<evidence type="ECO:0000313" key="8">
    <source>
        <dbReference type="Proteomes" id="UP000325945"/>
    </source>
</evidence>
<dbReference type="PANTHER" id="PTHR47797:SF1">
    <property type="entry name" value="CYTOCHROME B561 DOMAIN-CONTAINING PROTEIN-RELATED"/>
    <property type="match status" value="1"/>
</dbReference>
<dbReference type="InterPro" id="IPR027469">
    <property type="entry name" value="Cation_efflux_TMD_sf"/>
</dbReference>
<dbReference type="Gene3D" id="1.20.120.1770">
    <property type="match status" value="1"/>
</dbReference>
<dbReference type="SMART" id="SM00664">
    <property type="entry name" value="DoH"/>
    <property type="match status" value="1"/>
</dbReference>
<dbReference type="Pfam" id="PF16010">
    <property type="entry name" value="CDH-cyt"/>
    <property type="match status" value="1"/>
</dbReference>
<dbReference type="InterPro" id="IPR005018">
    <property type="entry name" value="DOMON_domain"/>
</dbReference>
<dbReference type="SUPFAM" id="SSF161111">
    <property type="entry name" value="Cation efflux protein transmembrane domain-like"/>
    <property type="match status" value="1"/>
</dbReference>
<keyword evidence="8" id="KW-1185">Reference proteome</keyword>
<dbReference type="GO" id="GO:0016020">
    <property type="term" value="C:membrane"/>
    <property type="evidence" value="ECO:0007669"/>
    <property type="project" value="UniProtKB-SubCell"/>
</dbReference>
<feature type="transmembrane region" description="Helical" evidence="5">
    <location>
        <begin position="241"/>
        <end position="260"/>
    </location>
</feature>
<proteinExistence type="predicted"/>
<keyword evidence="2 5" id="KW-0812">Transmembrane</keyword>
<dbReference type="EMBL" id="ML741765">
    <property type="protein sequence ID" value="KAE8332370.1"/>
    <property type="molecule type" value="Genomic_DNA"/>
</dbReference>
<keyword evidence="4 5" id="KW-0472">Membrane</keyword>
<organism evidence="7 8">
    <name type="scientific">Aspergillus sergii</name>
    <dbReference type="NCBI Taxonomy" id="1034303"/>
    <lineage>
        <taxon>Eukaryota</taxon>
        <taxon>Fungi</taxon>
        <taxon>Dikarya</taxon>
        <taxon>Ascomycota</taxon>
        <taxon>Pezizomycotina</taxon>
        <taxon>Eurotiomycetes</taxon>
        <taxon>Eurotiomycetidae</taxon>
        <taxon>Eurotiales</taxon>
        <taxon>Aspergillaceae</taxon>
        <taxon>Aspergillus</taxon>
        <taxon>Aspergillus subgen. Circumdati</taxon>
    </lineage>
</organism>
<protein>
    <recommendedName>
        <fullName evidence="6">DOMON domain-containing protein</fullName>
    </recommendedName>
</protein>
<comment type="subcellular location">
    <subcellularLocation>
        <location evidence="1">Membrane</location>
        <topology evidence="1">Multi-pass membrane protein</topology>
    </subcellularLocation>
</comment>
<dbReference type="Gene3D" id="2.60.40.1210">
    <property type="entry name" value="Cellobiose dehydrogenase, cytochrome domain"/>
    <property type="match status" value="2"/>
</dbReference>
<evidence type="ECO:0000313" key="7">
    <source>
        <dbReference type="EMBL" id="KAE8332370.1"/>
    </source>
</evidence>
<feature type="transmembrane region" description="Helical" evidence="5">
    <location>
        <begin position="280"/>
        <end position="300"/>
    </location>
</feature>
<evidence type="ECO:0000256" key="3">
    <source>
        <dbReference type="ARBA" id="ARBA00022989"/>
    </source>
</evidence>
<reference evidence="8" key="1">
    <citation type="submission" date="2019-04" db="EMBL/GenBank/DDBJ databases">
        <title>Friends and foes A comparative genomics studyof 23 Aspergillus species from section Flavi.</title>
        <authorList>
            <consortium name="DOE Joint Genome Institute"/>
            <person name="Kjaerbolling I."/>
            <person name="Vesth T."/>
            <person name="Frisvad J.C."/>
            <person name="Nybo J.L."/>
            <person name="Theobald S."/>
            <person name="Kildgaard S."/>
            <person name="Isbrandt T."/>
            <person name="Kuo A."/>
            <person name="Sato A."/>
            <person name="Lyhne E.K."/>
            <person name="Kogle M.E."/>
            <person name="Wiebenga A."/>
            <person name="Kun R.S."/>
            <person name="Lubbers R.J."/>
            <person name="Makela M.R."/>
            <person name="Barry K."/>
            <person name="Chovatia M."/>
            <person name="Clum A."/>
            <person name="Daum C."/>
            <person name="Haridas S."/>
            <person name="He G."/>
            <person name="LaButti K."/>
            <person name="Lipzen A."/>
            <person name="Mondo S."/>
            <person name="Riley R."/>
            <person name="Salamov A."/>
            <person name="Simmons B.A."/>
            <person name="Magnuson J.K."/>
            <person name="Henrissat B."/>
            <person name="Mortensen U.H."/>
            <person name="Larsen T.O."/>
            <person name="Devries R.P."/>
            <person name="Grigoriev I.V."/>
            <person name="Machida M."/>
            <person name="Baker S.E."/>
            <person name="Andersen M.R."/>
        </authorList>
    </citation>
    <scope>NUCLEOTIDE SEQUENCE [LARGE SCALE GENOMIC DNA]</scope>
    <source>
        <strain evidence="8">CBS 130017</strain>
    </source>
</reference>